<name>A0ABP0MBQ4_9DINO</name>
<protein>
    <submittedName>
        <fullName evidence="4">Kelch-like protein 8</fullName>
    </submittedName>
</protein>
<proteinExistence type="predicted"/>
<sequence length="1379" mass="152309">MPGPTLPFGKKSNATVTGAEILRLIDQRFEELEETVALAGLVPHVLEKKVKHLEEGGPGGYVPEEHDFGAKGPKWNDMDSNGVNLELKDLPAGLTPKSLVAHSPTRRQSAIRITEMSRQATSDVNEMILDTQTNEQHGTTRLANLPGTWCFSLARVLLVLVVRSRHVVFVAIAYFNFTTAEVNDQSVVDATRWRRSSGHSLSTYSELARASLTTRVCSLDKSLEQSGIQVDLYENIDKYLKAGREGFESYFTGQMLCIVALICWYLMVAKEVSHALALHRSIVATPTGATRIDTRENPFTQVRHYRLRTVAKRRKVFSFCLFTYRVVSAGLLVFVGTFFLVYTFDVTELILNAVALGIILDIDDLLFDALATTPGRHLVHQLDPLPMPSMPRLRGADAKSVCMSIFIPALTIFVYFTMLGPMVATLEEVSLAMCGGNQDFVWDLDPRGVVLMSPTPGGGFTEDTSIKSLAVDEAQEVGIALGVNDTQYSIWLQDVTQLSGVAVLTLAESLDLNNPQCIDLASDGYLTYLRFLLGDATIQGCEDVINDCGSFTRMPEYQLDGGKGWAARMLCSQTCGCQDPASGQISVQGCPYGAGRPCASTEAFQDFKKQGVCIEKNASSLQANPNWVQWINSIRAYGEMSADLAGKAEALKIAQAMWDYGCGFGAELAAQNVSWGTCFGWNSTFEWELPGESWTQEANYFLPETVVPLAGKRSGRGGLRRARGQVDLGPEREECDLQEREVKVIYMTWNYTEVAFSEMIRETTKYKSEEKGMDDKAAQTDNWVDFEALAHCEVERNEMENKVFQLDTYIEELESEICKVKEQRDMALQEPSGETELEHQSVRYNVGFTNTFDGTLACKLTTRDENFVAPLMPDIRASMRKMIEHFSGMPADYMHYTPVKINRQVIEIFTFYEVDQAVNLTRAENQLFTTSFADMQVKVDEEMTLRGLPIADLGLKCKNMGRLTSSMRRAAQVCGRAKDTNVDRVVKRNGSALPSLRVHAAERSERLEALNLAECLEQEAARRARLQAAAFHALLALPELARGLCVLWGLKTSRCFAAVAKNGGKSVRGLLPNLHEEAVPQFYVMGGCLATTELASAQHYNPETNSWKLLPPMPTERRWCAGAALKGWLYVIGGQQEGHILPTAERFDVETGRWEALPDMPTCREACAVASCASYLYVLGGCQHDVPLSVAERLHVEDLCWESLTEMPCSRDACAATALQGRVYVAGGRSSGHFLASADVLEGGATATVRWSRLPPMPTARLGCFAAAARSSVYVAGGHAGRGRALAIIERFDVAEYFWELLTNMPSARLGAVSLCWQPSQLRGRDLHLYIFGGHNGQGAVDLAERLELESDGISNPRWERLPSMITPCYSSAGAVLAW</sequence>
<comment type="caution">
    <text evidence="4">The sequence shown here is derived from an EMBL/GenBank/DDBJ whole genome shotgun (WGS) entry which is preliminary data.</text>
</comment>
<keyword evidence="5" id="KW-1185">Reference proteome</keyword>
<dbReference type="Pfam" id="PF01344">
    <property type="entry name" value="Kelch_1"/>
    <property type="match status" value="4"/>
</dbReference>
<organism evidence="4 5">
    <name type="scientific">Durusdinium trenchii</name>
    <dbReference type="NCBI Taxonomy" id="1381693"/>
    <lineage>
        <taxon>Eukaryota</taxon>
        <taxon>Sar</taxon>
        <taxon>Alveolata</taxon>
        <taxon>Dinophyceae</taxon>
        <taxon>Suessiales</taxon>
        <taxon>Symbiodiniaceae</taxon>
        <taxon>Durusdinium</taxon>
    </lineage>
</organism>
<feature type="transmembrane region" description="Helical" evidence="3">
    <location>
        <begin position="250"/>
        <end position="268"/>
    </location>
</feature>
<gene>
    <name evidence="4" type="ORF">SCF082_LOCUS27185</name>
</gene>
<evidence type="ECO:0000256" key="1">
    <source>
        <dbReference type="ARBA" id="ARBA00022441"/>
    </source>
</evidence>
<feature type="transmembrane region" description="Helical" evidence="3">
    <location>
        <begin position="401"/>
        <end position="424"/>
    </location>
</feature>
<dbReference type="Gene3D" id="2.120.10.80">
    <property type="entry name" value="Kelch-type beta propeller"/>
    <property type="match status" value="2"/>
</dbReference>
<accession>A0ABP0MBQ4</accession>
<evidence type="ECO:0000256" key="3">
    <source>
        <dbReference type="SAM" id="Phobius"/>
    </source>
</evidence>
<dbReference type="SUPFAM" id="SSF117281">
    <property type="entry name" value="Kelch motif"/>
    <property type="match status" value="2"/>
</dbReference>
<dbReference type="EMBL" id="CAXAMM010020890">
    <property type="protein sequence ID" value="CAK9048925.1"/>
    <property type="molecule type" value="Genomic_DNA"/>
</dbReference>
<keyword evidence="3" id="KW-0472">Membrane</keyword>
<dbReference type="Proteomes" id="UP001642464">
    <property type="component" value="Unassembled WGS sequence"/>
</dbReference>
<feature type="transmembrane region" description="Helical" evidence="3">
    <location>
        <begin position="349"/>
        <end position="367"/>
    </location>
</feature>
<dbReference type="InterPro" id="IPR051746">
    <property type="entry name" value="Kelch_domain_containing_8"/>
</dbReference>
<dbReference type="PANTHER" id="PTHR46260">
    <property type="entry name" value="RING-TYPE DOMAIN-CONTAINING PROTEIN"/>
    <property type="match status" value="1"/>
</dbReference>
<dbReference type="InterPro" id="IPR015915">
    <property type="entry name" value="Kelch-typ_b-propeller"/>
</dbReference>
<reference evidence="4 5" key="1">
    <citation type="submission" date="2024-02" db="EMBL/GenBank/DDBJ databases">
        <authorList>
            <person name="Chen Y."/>
            <person name="Shah S."/>
            <person name="Dougan E. K."/>
            <person name="Thang M."/>
            <person name="Chan C."/>
        </authorList>
    </citation>
    <scope>NUCLEOTIDE SEQUENCE [LARGE SCALE GENOMIC DNA]</scope>
</reference>
<keyword evidence="3" id="KW-0812">Transmembrane</keyword>
<keyword evidence="3" id="KW-1133">Transmembrane helix</keyword>
<dbReference type="PANTHER" id="PTHR46260:SF3">
    <property type="entry name" value="RING-TYPE DOMAIN-CONTAINING PROTEIN"/>
    <property type="match status" value="1"/>
</dbReference>
<dbReference type="SMART" id="SM00612">
    <property type="entry name" value="Kelch"/>
    <property type="match status" value="6"/>
</dbReference>
<evidence type="ECO:0000256" key="2">
    <source>
        <dbReference type="ARBA" id="ARBA00022737"/>
    </source>
</evidence>
<keyword evidence="1" id="KW-0880">Kelch repeat</keyword>
<evidence type="ECO:0000313" key="4">
    <source>
        <dbReference type="EMBL" id="CAK9048925.1"/>
    </source>
</evidence>
<keyword evidence="2" id="KW-0677">Repeat</keyword>
<dbReference type="InterPro" id="IPR006652">
    <property type="entry name" value="Kelch_1"/>
</dbReference>
<evidence type="ECO:0000313" key="5">
    <source>
        <dbReference type="Proteomes" id="UP001642464"/>
    </source>
</evidence>
<feature type="transmembrane region" description="Helical" evidence="3">
    <location>
        <begin position="316"/>
        <end position="343"/>
    </location>
</feature>